<dbReference type="EMBL" id="CP163440">
    <property type="protein sequence ID" value="XDQ68305.1"/>
    <property type="molecule type" value="Genomic_DNA"/>
</dbReference>
<name>A0AB39SM70_9ACTN</name>
<gene>
    <name evidence="1" type="ORF">AB5J50_49930</name>
</gene>
<evidence type="ECO:0000313" key="1">
    <source>
        <dbReference type="EMBL" id="XDQ68305.1"/>
    </source>
</evidence>
<sequence length="178" mass="18991">MPDEVVGVFSYGRVVGRLAEALGTWCVTTASVEVANEVVRLLGGVPQPWNLGGRECLKVVSDTQSVRIVIAGARSITFQGAGCHGLLGMEAERARAMSGMGFGPDVVITFSLATRLSLGLFRFQARSWNFLASAVAVEASLPSTGVMVECELALKRTALKGERGVRTLYWAPCMRVIA</sequence>
<accession>A0AB39SM70</accession>
<proteinExistence type="predicted"/>
<organism evidence="1">
    <name type="scientific">Streptomyces sp. R35</name>
    <dbReference type="NCBI Taxonomy" id="3238630"/>
    <lineage>
        <taxon>Bacteria</taxon>
        <taxon>Bacillati</taxon>
        <taxon>Actinomycetota</taxon>
        <taxon>Actinomycetes</taxon>
        <taxon>Kitasatosporales</taxon>
        <taxon>Streptomycetaceae</taxon>
        <taxon>Streptomyces</taxon>
    </lineage>
</organism>
<reference evidence="1" key="1">
    <citation type="submission" date="2024-07" db="EMBL/GenBank/DDBJ databases">
        <authorList>
            <person name="Yu S.T."/>
        </authorList>
    </citation>
    <scope>NUCLEOTIDE SEQUENCE</scope>
    <source>
        <strain evidence="1">R35</strain>
    </source>
</reference>
<dbReference type="AlphaFoldDB" id="A0AB39SM70"/>
<protein>
    <submittedName>
        <fullName evidence="1">Uncharacterized protein</fullName>
    </submittedName>
</protein>
<dbReference type="RefSeq" id="WP_369265128.1">
    <property type="nucleotide sequence ID" value="NZ_CP163440.1"/>
</dbReference>